<dbReference type="InterPro" id="IPR003018">
    <property type="entry name" value="GAF"/>
</dbReference>
<dbReference type="SUPFAM" id="SSF55785">
    <property type="entry name" value="PYP-like sensor domain (PAS domain)"/>
    <property type="match status" value="1"/>
</dbReference>
<dbReference type="GO" id="GO:0000155">
    <property type="term" value="F:phosphorelay sensor kinase activity"/>
    <property type="evidence" value="ECO:0007669"/>
    <property type="project" value="InterPro"/>
</dbReference>
<comment type="caution">
    <text evidence="9">The sequence shown here is derived from an EMBL/GenBank/DDBJ whole genome shotgun (WGS) entry which is preliminary data.</text>
</comment>
<evidence type="ECO:0000256" key="4">
    <source>
        <dbReference type="ARBA" id="ARBA00022553"/>
    </source>
</evidence>
<dbReference type="RefSeq" id="WP_239102853.1">
    <property type="nucleotide sequence ID" value="NZ_BOMW01000043.1"/>
</dbReference>
<dbReference type="Gene3D" id="1.10.287.130">
    <property type="match status" value="1"/>
</dbReference>
<dbReference type="CDD" id="cd00082">
    <property type="entry name" value="HisKA"/>
    <property type="match status" value="1"/>
</dbReference>
<dbReference type="CDD" id="cd00075">
    <property type="entry name" value="HATPase"/>
    <property type="match status" value="1"/>
</dbReference>
<protein>
    <recommendedName>
        <fullName evidence="3">histidine kinase</fullName>
        <ecNumber evidence="3">2.7.13.3</ecNumber>
    </recommendedName>
</protein>
<evidence type="ECO:0000259" key="8">
    <source>
        <dbReference type="PROSITE" id="PS50113"/>
    </source>
</evidence>
<keyword evidence="5" id="KW-0808">Transferase</keyword>
<sequence>MVFRPAAERGVLIDKPPPAETTAPVVEMAPGGMSRAAADRLAALTAGGARAASAMIHLADGRGMRLIGRYDLPQGFEPMQRVPMSATLAGMLLRTGFPLVVDDVETDNRIPADAPVRAVGLRSYAGFPVRDPAGAVVGVCAVMDYRPRQWQPDELSAVDNGAQACTAFVAEQRAHEAEHRAHEAEHRQRQYLDTLLDSLDTGVVACAADGRLVLVNRSLRERLDMPADVTDLDAWAAWLPITTPDGDPVDRARMPLRRALHGTEVRGTEFALRTRDGRRLMRVNAHPITDHRGNRLGAVAVFHDITEARHAEHLQQMLSQAKDEYLNLVGHELRTPVTVIVGCLELMSVTEPDAPAADLLPMIDAARRGSERLHHLVEALLELSALDAGRAPLDIADIDLAAVVTSATCAAEEQAQARNIALTQTTPARMRLRGDSHRLAQMVTALLDNAIAYTPQGGAVTVTVSGNDTTAVVEVTDTGLGIPEHERPHVFDRFYRGAIATELAIPGTGLGLSIARLIAERHHGTITISPPGGHPGTTMHVELPRDLPAGT</sequence>
<evidence type="ECO:0000313" key="10">
    <source>
        <dbReference type="Proteomes" id="UP000629619"/>
    </source>
</evidence>
<evidence type="ECO:0000256" key="5">
    <source>
        <dbReference type="ARBA" id="ARBA00022777"/>
    </source>
</evidence>
<dbReference type="InterPro" id="IPR036097">
    <property type="entry name" value="HisK_dim/P_sf"/>
</dbReference>
<keyword evidence="6" id="KW-0902">Two-component regulatory system</keyword>
<dbReference type="Pfam" id="PF00512">
    <property type="entry name" value="HisKA"/>
    <property type="match status" value="1"/>
</dbReference>
<evidence type="ECO:0000256" key="3">
    <source>
        <dbReference type="ARBA" id="ARBA00012438"/>
    </source>
</evidence>
<dbReference type="GO" id="GO:0005886">
    <property type="term" value="C:plasma membrane"/>
    <property type="evidence" value="ECO:0007669"/>
    <property type="project" value="UniProtKB-SubCell"/>
</dbReference>
<dbReference type="SUPFAM" id="SSF55781">
    <property type="entry name" value="GAF domain-like"/>
    <property type="match status" value="1"/>
</dbReference>
<name>A0A919NA04_9ACTN</name>
<dbReference type="InterPro" id="IPR013656">
    <property type="entry name" value="PAS_4"/>
</dbReference>
<dbReference type="PRINTS" id="PR00344">
    <property type="entry name" value="BCTRLSENSOR"/>
</dbReference>
<dbReference type="EMBL" id="BOMW01000043">
    <property type="protein sequence ID" value="GIF06975.1"/>
    <property type="molecule type" value="Genomic_DNA"/>
</dbReference>
<dbReference type="InterPro" id="IPR000014">
    <property type="entry name" value="PAS"/>
</dbReference>
<comment type="catalytic activity">
    <reaction evidence="1">
        <text>ATP + protein L-histidine = ADP + protein N-phospho-L-histidine.</text>
        <dbReference type="EC" id="2.7.13.3"/>
    </reaction>
</comment>
<dbReference type="PANTHER" id="PTHR43547:SF2">
    <property type="entry name" value="HYBRID SIGNAL TRANSDUCTION HISTIDINE KINASE C"/>
    <property type="match status" value="1"/>
</dbReference>
<feature type="domain" description="PAC" evidence="8">
    <location>
        <begin position="266"/>
        <end position="317"/>
    </location>
</feature>
<dbReference type="SUPFAM" id="SSF55874">
    <property type="entry name" value="ATPase domain of HSP90 chaperone/DNA topoisomerase II/histidine kinase"/>
    <property type="match status" value="1"/>
</dbReference>
<dbReference type="InterPro" id="IPR003661">
    <property type="entry name" value="HisK_dim/P_dom"/>
</dbReference>
<dbReference type="SMART" id="SM00387">
    <property type="entry name" value="HATPase_c"/>
    <property type="match status" value="1"/>
</dbReference>
<organism evidence="9 10">
    <name type="scientific">Actinoplanes siamensis</name>
    <dbReference type="NCBI Taxonomy" id="1223317"/>
    <lineage>
        <taxon>Bacteria</taxon>
        <taxon>Bacillati</taxon>
        <taxon>Actinomycetota</taxon>
        <taxon>Actinomycetes</taxon>
        <taxon>Micromonosporales</taxon>
        <taxon>Micromonosporaceae</taxon>
        <taxon>Actinoplanes</taxon>
    </lineage>
</organism>
<evidence type="ECO:0000259" key="7">
    <source>
        <dbReference type="PROSITE" id="PS50109"/>
    </source>
</evidence>
<gene>
    <name evidence="9" type="ORF">Asi03nite_45130</name>
</gene>
<evidence type="ECO:0000313" key="9">
    <source>
        <dbReference type="EMBL" id="GIF06975.1"/>
    </source>
</evidence>
<dbReference type="InterPro" id="IPR004358">
    <property type="entry name" value="Sig_transdc_His_kin-like_C"/>
</dbReference>
<proteinExistence type="predicted"/>
<dbReference type="Gene3D" id="3.30.450.40">
    <property type="match status" value="1"/>
</dbReference>
<dbReference type="PROSITE" id="PS50109">
    <property type="entry name" value="HIS_KIN"/>
    <property type="match status" value="1"/>
</dbReference>
<dbReference type="SUPFAM" id="SSF47384">
    <property type="entry name" value="Homodimeric domain of signal transducing histidine kinase"/>
    <property type="match status" value="1"/>
</dbReference>
<accession>A0A919NA04</accession>
<keyword evidence="5" id="KW-0418">Kinase</keyword>
<dbReference type="PROSITE" id="PS50113">
    <property type="entry name" value="PAC"/>
    <property type="match status" value="1"/>
</dbReference>
<dbReference type="InterPro" id="IPR001610">
    <property type="entry name" value="PAC"/>
</dbReference>
<feature type="domain" description="Histidine kinase" evidence="7">
    <location>
        <begin position="328"/>
        <end position="547"/>
    </location>
</feature>
<dbReference type="Gene3D" id="3.30.565.10">
    <property type="entry name" value="Histidine kinase-like ATPase, C-terminal domain"/>
    <property type="match status" value="1"/>
</dbReference>
<evidence type="ECO:0000256" key="2">
    <source>
        <dbReference type="ARBA" id="ARBA00004236"/>
    </source>
</evidence>
<evidence type="ECO:0000256" key="1">
    <source>
        <dbReference type="ARBA" id="ARBA00000085"/>
    </source>
</evidence>
<dbReference type="Gene3D" id="3.30.450.20">
    <property type="entry name" value="PAS domain"/>
    <property type="match status" value="1"/>
</dbReference>
<dbReference type="InterPro" id="IPR035965">
    <property type="entry name" value="PAS-like_dom_sf"/>
</dbReference>
<dbReference type="SMART" id="SM00086">
    <property type="entry name" value="PAC"/>
    <property type="match status" value="1"/>
</dbReference>
<dbReference type="InterPro" id="IPR036890">
    <property type="entry name" value="HATPase_C_sf"/>
</dbReference>
<keyword evidence="4" id="KW-0597">Phosphoprotein</keyword>
<dbReference type="InterPro" id="IPR029016">
    <property type="entry name" value="GAF-like_dom_sf"/>
</dbReference>
<dbReference type="PANTHER" id="PTHR43547">
    <property type="entry name" value="TWO-COMPONENT HISTIDINE KINASE"/>
    <property type="match status" value="1"/>
</dbReference>
<dbReference type="InterPro" id="IPR003594">
    <property type="entry name" value="HATPase_dom"/>
</dbReference>
<dbReference type="Proteomes" id="UP000629619">
    <property type="component" value="Unassembled WGS sequence"/>
</dbReference>
<dbReference type="InterPro" id="IPR005467">
    <property type="entry name" value="His_kinase_dom"/>
</dbReference>
<dbReference type="SMART" id="SM00388">
    <property type="entry name" value="HisKA"/>
    <property type="match status" value="1"/>
</dbReference>
<dbReference type="NCBIfam" id="TIGR00229">
    <property type="entry name" value="sensory_box"/>
    <property type="match status" value="1"/>
</dbReference>
<keyword evidence="10" id="KW-1185">Reference proteome</keyword>
<comment type="subcellular location">
    <subcellularLocation>
        <location evidence="2">Cell membrane</location>
    </subcellularLocation>
</comment>
<dbReference type="CDD" id="cd00130">
    <property type="entry name" value="PAS"/>
    <property type="match status" value="1"/>
</dbReference>
<dbReference type="Pfam" id="PF02518">
    <property type="entry name" value="HATPase_c"/>
    <property type="match status" value="1"/>
</dbReference>
<dbReference type="InterPro" id="IPR000700">
    <property type="entry name" value="PAS-assoc_C"/>
</dbReference>
<dbReference type="SMART" id="SM00065">
    <property type="entry name" value="GAF"/>
    <property type="match status" value="1"/>
</dbReference>
<dbReference type="Pfam" id="PF08448">
    <property type="entry name" value="PAS_4"/>
    <property type="match status" value="1"/>
</dbReference>
<dbReference type="Pfam" id="PF01590">
    <property type="entry name" value="GAF"/>
    <property type="match status" value="1"/>
</dbReference>
<dbReference type="EC" id="2.7.13.3" evidence="3"/>
<evidence type="ECO:0000256" key="6">
    <source>
        <dbReference type="ARBA" id="ARBA00023012"/>
    </source>
</evidence>
<dbReference type="AlphaFoldDB" id="A0A919NA04"/>
<reference evidence="9" key="1">
    <citation type="submission" date="2021-01" db="EMBL/GenBank/DDBJ databases">
        <title>Whole genome shotgun sequence of Actinoplanes siamensis NBRC 109076.</title>
        <authorList>
            <person name="Komaki H."/>
            <person name="Tamura T."/>
        </authorList>
    </citation>
    <scope>NUCLEOTIDE SEQUENCE</scope>
    <source>
        <strain evidence="9">NBRC 109076</strain>
    </source>
</reference>